<evidence type="ECO:0000259" key="3">
    <source>
        <dbReference type="PROSITE" id="PS50240"/>
    </source>
</evidence>
<dbReference type="PRINTS" id="PR00722">
    <property type="entry name" value="CHYMOTRYPSIN"/>
</dbReference>
<feature type="domain" description="Peptidase S1" evidence="3">
    <location>
        <begin position="6"/>
        <end position="250"/>
    </location>
</feature>
<dbReference type="InterPro" id="IPR001314">
    <property type="entry name" value="Peptidase_S1A"/>
</dbReference>
<dbReference type="InterPro" id="IPR018114">
    <property type="entry name" value="TRYPSIN_HIS"/>
</dbReference>
<keyword evidence="2" id="KW-1015">Disulfide bond</keyword>
<gene>
    <name evidence="4" type="ORF">H4R26_004585</name>
</gene>
<proteinExistence type="inferred from homology"/>
<dbReference type="EMBL" id="JANBQF010000522">
    <property type="protein sequence ID" value="KAJ2000508.1"/>
    <property type="molecule type" value="Genomic_DNA"/>
</dbReference>
<comment type="similarity">
    <text evidence="1">Belongs to the peptidase S1 family.</text>
</comment>
<dbReference type="SMART" id="SM00020">
    <property type="entry name" value="Tryp_SPc"/>
    <property type="match status" value="1"/>
</dbReference>
<evidence type="ECO:0000313" key="5">
    <source>
        <dbReference type="Proteomes" id="UP001150907"/>
    </source>
</evidence>
<evidence type="ECO:0000256" key="2">
    <source>
        <dbReference type="ARBA" id="ARBA00023157"/>
    </source>
</evidence>
<dbReference type="AlphaFoldDB" id="A0A9W8EDH2"/>
<protein>
    <recommendedName>
        <fullName evidence="3">Peptidase S1 domain-containing protein</fullName>
    </recommendedName>
</protein>
<dbReference type="Gene3D" id="2.40.10.10">
    <property type="entry name" value="Trypsin-like serine proteases"/>
    <property type="match status" value="1"/>
</dbReference>
<dbReference type="GO" id="GO:0004252">
    <property type="term" value="F:serine-type endopeptidase activity"/>
    <property type="evidence" value="ECO:0007669"/>
    <property type="project" value="InterPro"/>
</dbReference>
<dbReference type="GO" id="GO:0006508">
    <property type="term" value="P:proteolysis"/>
    <property type="evidence" value="ECO:0007669"/>
    <property type="project" value="InterPro"/>
</dbReference>
<dbReference type="PANTHER" id="PTHR24276:SF98">
    <property type="entry name" value="FI18310P1-RELATED"/>
    <property type="match status" value="1"/>
</dbReference>
<dbReference type="SUPFAM" id="SSF50494">
    <property type="entry name" value="Trypsin-like serine proteases"/>
    <property type="match status" value="1"/>
</dbReference>
<accession>A0A9W8EDH2</accession>
<evidence type="ECO:0000256" key="1">
    <source>
        <dbReference type="ARBA" id="ARBA00007664"/>
    </source>
</evidence>
<dbReference type="InterPro" id="IPR001254">
    <property type="entry name" value="Trypsin_dom"/>
</dbReference>
<dbReference type="InterPro" id="IPR043504">
    <property type="entry name" value="Peptidase_S1_PA_chymotrypsin"/>
</dbReference>
<name>A0A9W8EDH2_9FUNG</name>
<dbReference type="PANTHER" id="PTHR24276">
    <property type="entry name" value="POLYSERASE-RELATED"/>
    <property type="match status" value="1"/>
</dbReference>
<dbReference type="InterPro" id="IPR050430">
    <property type="entry name" value="Peptidase_S1"/>
</dbReference>
<dbReference type="OrthoDB" id="6380398at2759"/>
<dbReference type="InterPro" id="IPR009003">
    <property type="entry name" value="Peptidase_S1_PA"/>
</dbReference>
<dbReference type="Proteomes" id="UP001150907">
    <property type="component" value="Unassembled WGS sequence"/>
</dbReference>
<dbReference type="PROSITE" id="PS00134">
    <property type="entry name" value="TRYPSIN_HIS"/>
    <property type="match status" value="1"/>
</dbReference>
<dbReference type="Pfam" id="PF00089">
    <property type="entry name" value="Trypsin"/>
    <property type="match status" value="1"/>
</dbReference>
<keyword evidence="5" id="KW-1185">Reference proteome</keyword>
<organism evidence="4 5">
    <name type="scientific">Coemansia thaxteri</name>
    <dbReference type="NCBI Taxonomy" id="2663907"/>
    <lineage>
        <taxon>Eukaryota</taxon>
        <taxon>Fungi</taxon>
        <taxon>Fungi incertae sedis</taxon>
        <taxon>Zoopagomycota</taxon>
        <taxon>Kickxellomycotina</taxon>
        <taxon>Kickxellomycetes</taxon>
        <taxon>Kickxellales</taxon>
        <taxon>Kickxellaceae</taxon>
        <taxon>Coemansia</taxon>
    </lineage>
</organism>
<comment type="caution">
    <text evidence="4">The sequence shown here is derived from an EMBL/GenBank/DDBJ whole genome shotgun (WGS) entry which is preliminary data.</text>
</comment>
<reference evidence="4" key="1">
    <citation type="submission" date="2022-07" db="EMBL/GenBank/DDBJ databases">
        <title>Phylogenomic reconstructions and comparative analyses of Kickxellomycotina fungi.</title>
        <authorList>
            <person name="Reynolds N.K."/>
            <person name="Stajich J.E."/>
            <person name="Barry K."/>
            <person name="Grigoriev I.V."/>
            <person name="Crous P."/>
            <person name="Smith M.E."/>
        </authorList>
    </citation>
    <scope>NUCLEOTIDE SEQUENCE</scope>
    <source>
        <strain evidence="4">IMI 214461</strain>
    </source>
</reference>
<dbReference type="PROSITE" id="PS50240">
    <property type="entry name" value="TRYPSIN_DOM"/>
    <property type="match status" value="1"/>
</dbReference>
<sequence>MKNIRVTNGTFVAEGGAPYLVMLLFKKDVGYGLCGGTIIDPTTIITAGHCVYNRATSRTASPTDAYVFYGSVSAQNRNYAQATQIILHPKYNPRNYANDIAILKIPALAMAPGKVETINFYDGSLSPKQAFQVYGWGTTRTGDSSSTANSLLTQTVYVSNPSDCQVIESNYKDADGPQICANNHYNIGVDVCQGDSGTGTTVFSNKTPYYSGLVSYGTNAAGDATCGEDGSFGMYTNVYYYKSWIESATGLKYMSGPNSIPVTTTSPPEPKPTSCFLFFFFCG</sequence>
<evidence type="ECO:0000313" key="4">
    <source>
        <dbReference type="EMBL" id="KAJ2000508.1"/>
    </source>
</evidence>